<dbReference type="SFLD" id="SFLDS00029">
    <property type="entry name" value="Radical_SAM"/>
    <property type="match status" value="1"/>
</dbReference>
<dbReference type="AlphaFoldDB" id="A0AAV9X7I2"/>
<evidence type="ECO:0000256" key="5">
    <source>
        <dbReference type="PIRSR" id="PIRSR004869-50"/>
    </source>
</evidence>
<protein>
    <recommendedName>
        <fullName evidence="6">Radical SAM core domain-containing protein</fullName>
    </recommendedName>
</protein>
<comment type="cofactor">
    <cofactor evidence="5">
        <name>[4Fe-4S] cluster</name>
        <dbReference type="ChEBI" id="CHEBI:49883"/>
    </cofactor>
    <text evidence="5">Binds 1 [4Fe-4S] cluster. The cluster is coordinated with 3 cysteines and an exchangeable S-adenosyl-L-methionine.</text>
</comment>
<dbReference type="InterPro" id="IPR058240">
    <property type="entry name" value="rSAM_sf"/>
</dbReference>
<feature type="binding site" evidence="5">
    <location>
        <position position="124"/>
    </location>
    <ligand>
        <name>[4Fe-4S] cluster</name>
        <dbReference type="ChEBI" id="CHEBI:49883"/>
        <note>4Fe-4S-S-AdoMet</note>
    </ligand>
</feature>
<keyword evidence="2 5" id="KW-0479">Metal-binding</keyword>
<dbReference type="PANTHER" id="PTHR43075">
    <property type="entry name" value="FORMATE LYASE ACTIVATING ENZYME, PUTATIVE (AFU_ORTHOLOGUE AFUA_2G15630)-RELATED"/>
    <property type="match status" value="1"/>
</dbReference>
<evidence type="ECO:0000256" key="3">
    <source>
        <dbReference type="ARBA" id="ARBA00023004"/>
    </source>
</evidence>
<dbReference type="EMBL" id="JAVHJO010000011">
    <property type="protein sequence ID" value="KAK6533289.1"/>
    <property type="molecule type" value="Genomic_DNA"/>
</dbReference>
<dbReference type="InterPro" id="IPR016431">
    <property type="entry name" value="Pyrv-formate_lyase-activ_prd"/>
</dbReference>
<evidence type="ECO:0000259" key="6">
    <source>
        <dbReference type="Pfam" id="PF04055"/>
    </source>
</evidence>
<comment type="caution">
    <text evidence="7">The sequence shown here is derived from an EMBL/GenBank/DDBJ whole genome shotgun (WGS) entry which is preliminary data.</text>
</comment>
<dbReference type="PIRSF" id="PIRSF004869">
    <property type="entry name" value="PflX_prd"/>
    <property type="match status" value="1"/>
</dbReference>
<keyword evidence="3 5" id="KW-0408">Iron</keyword>
<evidence type="ECO:0000313" key="8">
    <source>
        <dbReference type="Proteomes" id="UP001365542"/>
    </source>
</evidence>
<dbReference type="InterPro" id="IPR007197">
    <property type="entry name" value="rSAM"/>
</dbReference>
<dbReference type="GO" id="GO:0046872">
    <property type="term" value="F:metal ion binding"/>
    <property type="evidence" value="ECO:0007669"/>
    <property type="project" value="UniProtKB-KW"/>
</dbReference>
<sequence length="355" mass="39596">MFSISPQIIRRSHKFLPRTLVPRRTAHIPSAFLLDNYIPRYRLLTGAQISQKKEQAIEHLRNCNICPRRCGVNRLAGETGYCMIGEKVKVSTIAPHFGEEPCIQGTFGSGSVFFSGCSLRCSFCQNYDISHQRAGFDLSPEELAEWFIKLQTVGNVHNINAVTPEHVVPQLALAILAAIPLGLKIPIVYNTSAYDGPEALSLMDGLVDVYLADFKLSSPVSSKRLLKAPDYPETAKEGIKLMQQQVGDLKFTFDGIAQSGVLVRHLVMPTYVEEGKEIMRYLAEHVSKDTYVNIMDQYHPAAHVGKANRGKDVGNPRYAEINRPVTSLEVEAVQLAAREAGLWRFVEESPHEGFR</sequence>
<dbReference type="Gene3D" id="3.20.20.70">
    <property type="entry name" value="Aldolase class I"/>
    <property type="match status" value="1"/>
</dbReference>
<dbReference type="InterPro" id="IPR040085">
    <property type="entry name" value="MJ0674-like"/>
</dbReference>
<accession>A0AAV9X7I2</accession>
<name>A0AAV9X7I2_9PEZI</name>
<keyword evidence="4 5" id="KW-0411">Iron-sulfur</keyword>
<feature type="binding site" evidence="5">
    <location>
        <position position="121"/>
    </location>
    <ligand>
        <name>[4Fe-4S] cluster</name>
        <dbReference type="ChEBI" id="CHEBI:49883"/>
        <note>4Fe-4S-S-AdoMet</note>
    </ligand>
</feature>
<reference evidence="7 8" key="1">
    <citation type="submission" date="2019-10" db="EMBL/GenBank/DDBJ databases">
        <authorList>
            <person name="Palmer J.M."/>
        </authorList>
    </citation>
    <scope>NUCLEOTIDE SEQUENCE [LARGE SCALE GENOMIC DNA]</scope>
    <source>
        <strain evidence="7 8">TWF694</strain>
    </source>
</reference>
<evidence type="ECO:0000256" key="4">
    <source>
        <dbReference type="ARBA" id="ARBA00023014"/>
    </source>
</evidence>
<dbReference type="Proteomes" id="UP001365542">
    <property type="component" value="Unassembled WGS sequence"/>
</dbReference>
<gene>
    <name evidence="7" type="ORF">TWF694_002242</name>
</gene>
<dbReference type="SFLD" id="SFLDG01099">
    <property type="entry name" value="Uncharacterised_Radical_SAM_Su"/>
    <property type="match status" value="1"/>
</dbReference>
<evidence type="ECO:0000313" key="7">
    <source>
        <dbReference type="EMBL" id="KAK6533289.1"/>
    </source>
</evidence>
<dbReference type="PANTHER" id="PTHR43075:SF1">
    <property type="entry name" value="FORMATE LYASE ACTIVATING ENZYME, PUTATIVE (AFU_ORTHOLOGUE AFUA_2G15630)-RELATED"/>
    <property type="match status" value="1"/>
</dbReference>
<evidence type="ECO:0000256" key="2">
    <source>
        <dbReference type="ARBA" id="ARBA00022723"/>
    </source>
</evidence>
<feature type="domain" description="Radical SAM core" evidence="6">
    <location>
        <begin position="112"/>
        <end position="245"/>
    </location>
</feature>
<dbReference type="GO" id="GO:0003824">
    <property type="term" value="F:catalytic activity"/>
    <property type="evidence" value="ECO:0007669"/>
    <property type="project" value="InterPro"/>
</dbReference>
<organism evidence="7 8">
    <name type="scientific">Orbilia ellipsospora</name>
    <dbReference type="NCBI Taxonomy" id="2528407"/>
    <lineage>
        <taxon>Eukaryota</taxon>
        <taxon>Fungi</taxon>
        <taxon>Dikarya</taxon>
        <taxon>Ascomycota</taxon>
        <taxon>Pezizomycotina</taxon>
        <taxon>Orbiliomycetes</taxon>
        <taxon>Orbiliales</taxon>
        <taxon>Orbiliaceae</taxon>
        <taxon>Orbilia</taxon>
    </lineage>
</organism>
<dbReference type="InterPro" id="IPR013785">
    <property type="entry name" value="Aldolase_TIM"/>
</dbReference>
<dbReference type="GO" id="GO:0051536">
    <property type="term" value="F:iron-sulfur cluster binding"/>
    <property type="evidence" value="ECO:0007669"/>
    <property type="project" value="UniProtKB-KW"/>
</dbReference>
<keyword evidence="1 5" id="KW-0949">S-adenosyl-L-methionine</keyword>
<evidence type="ECO:0000256" key="1">
    <source>
        <dbReference type="ARBA" id="ARBA00022691"/>
    </source>
</evidence>
<feature type="binding site" evidence="5">
    <location>
        <position position="117"/>
    </location>
    <ligand>
        <name>[4Fe-4S] cluster</name>
        <dbReference type="ChEBI" id="CHEBI:49883"/>
        <note>4Fe-4S-S-AdoMet</note>
    </ligand>
</feature>
<dbReference type="Pfam" id="PF04055">
    <property type="entry name" value="Radical_SAM"/>
    <property type="match status" value="1"/>
</dbReference>
<dbReference type="SUPFAM" id="SSF102114">
    <property type="entry name" value="Radical SAM enzymes"/>
    <property type="match status" value="1"/>
</dbReference>
<proteinExistence type="predicted"/>
<keyword evidence="8" id="KW-1185">Reference proteome</keyword>